<gene>
    <name evidence="2" type="ORF">GCM10007028_30580</name>
</gene>
<reference evidence="2" key="1">
    <citation type="journal article" date="2014" name="Int. J. Syst. Evol. Microbiol.">
        <title>Complete genome sequence of Corynebacterium casei LMG S-19264T (=DSM 44701T), isolated from a smear-ripened cheese.</title>
        <authorList>
            <consortium name="US DOE Joint Genome Institute (JGI-PGF)"/>
            <person name="Walter F."/>
            <person name="Albersmeier A."/>
            <person name="Kalinowski J."/>
            <person name="Ruckert C."/>
        </authorList>
    </citation>
    <scope>NUCLEOTIDE SEQUENCE</scope>
    <source>
        <strain evidence="2">KCTC 12710</strain>
    </source>
</reference>
<proteinExistence type="predicted"/>
<organism evidence="2 3">
    <name type="scientific">Algibacter mikhailovii</name>
    <dbReference type="NCBI Taxonomy" id="425498"/>
    <lineage>
        <taxon>Bacteria</taxon>
        <taxon>Pseudomonadati</taxon>
        <taxon>Bacteroidota</taxon>
        <taxon>Flavobacteriia</taxon>
        <taxon>Flavobacteriales</taxon>
        <taxon>Flavobacteriaceae</taxon>
        <taxon>Algibacter</taxon>
    </lineage>
</organism>
<comment type="caution">
    <text evidence="2">The sequence shown here is derived from an EMBL/GenBank/DDBJ whole genome shotgun (WGS) entry which is preliminary data.</text>
</comment>
<reference evidence="2" key="2">
    <citation type="submission" date="2020-09" db="EMBL/GenBank/DDBJ databases">
        <authorList>
            <person name="Sun Q."/>
            <person name="Kim S."/>
        </authorList>
    </citation>
    <scope>NUCLEOTIDE SEQUENCE</scope>
    <source>
        <strain evidence="2">KCTC 12710</strain>
    </source>
</reference>
<evidence type="ECO:0000256" key="1">
    <source>
        <dbReference type="SAM" id="Coils"/>
    </source>
</evidence>
<evidence type="ECO:0000313" key="2">
    <source>
        <dbReference type="EMBL" id="GGZ90082.1"/>
    </source>
</evidence>
<dbReference type="AlphaFoldDB" id="A0A918RAE8"/>
<dbReference type="RefSeq" id="WP_189362265.1">
    <property type="nucleotide sequence ID" value="NZ_BMWZ01000007.1"/>
</dbReference>
<keyword evidence="3" id="KW-1185">Reference proteome</keyword>
<sequence length="244" mass="27890">MGIFGSKNSELTKEQCDKLNGLLPSSLRKGTWKTNDFKNQNMEEVHIHNRMKNYIKSKIDLYKKAEDSIVKLQVEIDLKASSKIKLFNTEIYEAKPIGLVDVGIVKKFGTASTGNRFENGLLGYALEQSLDDAWAKGNSQEVSVNEVKELLKLRAFKLFPNCNLIYKYDVDFREIGSSGNVFVYLRGTACAGRNDEVALEIEKGRQEFERRNKEIEKMKEDVELMKIQLDKIPKTPEEIENKLA</sequence>
<dbReference type="Proteomes" id="UP000636004">
    <property type="component" value="Unassembled WGS sequence"/>
</dbReference>
<evidence type="ECO:0000313" key="3">
    <source>
        <dbReference type="Proteomes" id="UP000636004"/>
    </source>
</evidence>
<protein>
    <submittedName>
        <fullName evidence="2">Uncharacterized protein</fullName>
    </submittedName>
</protein>
<dbReference type="EMBL" id="BMWZ01000007">
    <property type="protein sequence ID" value="GGZ90082.1"/>
    <property type="molecule type" value="Genomic_DNA"/>
</dbReference>
<keyword evidence="1" id="KW-0175">Coiled coil</keyword>
<feature type="coiled-coil region" evidence="1">
    <location>
        <begin position="198"/>
        <end position="228"/>
    </location>
</feature>
<accession>A0A918RAE8</accession>
<name>A0A918RAE8_9FLAO</name>